<dbReference type="PANTHER" id="PTHR40375:SF2">
    <property type="entry name" value="SPORULATION-SPECIFIC PROTEIN 22"/>
    <property type="match status" value="1"/>
</dbReference>
<dbReference type="PANTHER" id="PTHR40375">
    <property type="entry name" value="SPORULATION-SPECIFIC PROTEIN 22"/>
    <property type="match status" value="1"/>
</dbReference>
<dbReference type="Pfam" id="PF08631">
    <property type="entry name" value="SPO22"/>
    <property type="match status" value="1"/>
</dbReference>
<dbReference type="InterPro" id="IPR013940">
    <property type="entry name" value="Spo22/ZIP4/TEX11"/>
</dbReference>
<evidence type="ECO:0000313" key="3">
    <source>
        <dbReference type="Proteomes" id="UP001138500"/>
    </source>
</evidence>
<dbReference type="Proteomes" id="UP001138500">
    <property type="component" value="Unassembled WGS sequence"/>
</dbReference>
<evidence type="ECO:0000256" key="1">
    <source>
        <dbReference type="ARBA" id="ARBA00023254"/>
    </source>
</evidence>
<sequence length="968" mass="108551">MAPLKPVKKDGADKRVQQVLEYADKTVRLLQDRSAVPVTLEGDLDTFIKRTFPLPPSSAVAGKSSALDQAGSRIWNGATNLLRDDENQRQSQKEDSGSGHLARLVAWLRVLAYLLIDAAHHTSPRRSKDYDQCLRTFKIALKACKFALAEADPGLAMIVLERCSEFVTQAEEDAPIVRIADNEDAAIAERRVLHERLVAEYYLLRMAHACKSDRFDMAEHFFGKINSKLLGVLPSLTEMAADIFHDASKSLVERGMSQPAQKWCDRALSALDRCEVQDLSQDAPELRLAITSTAVELLSSSHTADSRERALALLDQLESAYGMGNRVAVWLLRFRVLTTSDTVDCGRVRKVLAQMIRLAVMTSKTFKIIMQTIHKAKSCSAEIALQALQQLISMRLACDISPDLGEDSGRERMEKAFVTYVMFATSPSEMPEGARIESLQAVLDDTSRQTKAALSVKATHAAQTLIWKAAGVADAVLADEWCKLLRHPIFESAGQANKAKIGRKAMLNAMDRGEYNAAIEAFYGMSMEAQDDSNTRYLAFKVALATKNQDFAQECLRIVIKHAHKDSTFLYACVLEAQQTNMRQLVLAAMHALLEKQPAGLHLPSLLRCMARLLVGALDTRECSLDEAMAEIVLLFERAADNIKVFRQGADEQWRAEIQWWSKNAYNLALKMCADIHPEMLIRLLKVCTTFLDSYPDGGRIMVRDDIQRRRALCHFLSASALVVLARSSGDGTEHSIQAYAQARKEVASFMRAAHPLQETNLQHQKDIQARKFELMKFDLEAVIHLQQWDQIDHALKLFLDLPDHDRWDSLADLLIVTHEAATRSERGATAVNRIPELLQRCINDTWKRDKDMAKMARWLRFYFTMQLPSDEVLALRIVQQAAGMAEKGYEGKADKYPHDEMEWLATTAFNFAINKLSAGEMDPAREWIDAALEMAKYDEVASGALHANLTRKKEIAERRIAEMAGST</sequence>
<organism evidence="2 3">
    <name type="scientific">Teratosphaeria destructans</name>
    <dbReference type="NCBI Taxonomy" id="418781"/>
    <lineage>
        <taxon>Eukaryota</taxon>
        <taxon>Fungi</taxon>
        <taxon>Dikarya</taxon>
        <taxon>Ascomycota</taxon>
        <taxon>Pezizomycotina</taxon>
        <taxon>Dothideomycetes</taxon>
        <taxon>Dothideomycetidae</taxon>
        <taxon>Mycosphaerellales</taxon>
        <taxon>Teratosphaeriaceae</taxon>
        <taxon>Teratosphaeria</taxon>
    </lineage>
</organism>
<name>A0A9W7SS13_9PEZI</name>
<keyword evidence="3" id="KW-1185">Reference proteome</keyword>
<dbReference type="EMBL" id="RIBY02001867">
    <property type="protein sequence ID" value="KAH9827645.1"/>
    <property type="molecule type" value="Genomic_DNA"/>
</dbReference>
<dbReference type="InterPro" id="IPR039057">
    <property type="entry name" value="Spo22/ZIP4"/>
</dbReference>
<dbReference type="GO" id="GO:0090173">
    <property type="term" value="P:regulation of synaptonemal complex assembly"/>
    <property type="evidence" value="ECO:0007669"/>
    <property type="project" value="InterPro"/>
</dbReference>
<accession>A0A9W7SS13</accession>
<proteinExistence type="predicted"/>
<comment type="caution">
    <text evidence="2">The sequence shown here is derived from an EMBL/GenBank/DDBJ whole genome shotgun (WGS) entry which is preliminary data.</text>
</comment>
<keyword evidence="1" id="KW-0469">Meiosis</keyword>
<protein>
    <submittedName>
        <fullName evidence="2">Meiosis protein SPO22/ZIP4 like</fullName>
    </submittedName>
</protein>
<dbReference type="AlphaFoldDB" id="A0A9W7SS13"/>
<evidence type="ECO:0000313" key="2">
    <source>
        <dbReference type="EMBL" id="KAH9827645.1"/>
    </source>
</evidence>
<dbReference type="OrthoDB" id="65716at2759"/>
<reference evidence="2 3" key="1">
    <citation type="journal article" date="2018" name="IMA Fungus">
        <title>IMA Genome-F 10: Nine draft genome sequences of Claviceps purpurea s.lat., including C. arundinis, C. humidiphila, and C. cf. spartinae, pseudomolecules for the pitch canker pathogen Fusarium circinatum, draft genome of Davidsoniella eucalypti, Grosmannia galeiformis, Quambalaria eucalypti, and Teratosphaeria destructans.</title>
        <authorList>
            <person name="Wingfield B.D."/>
            <person name="Liu M."/>
            <person name="Nguyen H.D."/>
            <person name="Lane F.A."/>
            <person name="Morgan S.W."/>
            <person name="De Vos L."/>
            <person name="Wilken P.M."/>
            <person name="Duong T.A."/>
            <person name="Aylward J."/>
            <person name="Coetzee M.P."/>
            <person name="Dadej K."/>
            <person name="De Beer Z.W."/>
            <person name="Findlay W."/>
            <person name="Havenga M."/>
            <person name="Kolarik M."/>
            <person name="Menzies J.G."/>
            <person name="Naidoo K."/>
            <person name="Pochopski O."/>
            <person name="Shoukouhi P."/>
            <person name="Santana Q.C."/>
            <person name="Seifert K.A."/>
            <person name="Soal N."/>
            <person name="Steenkamp E.T."/>
            <person name="Tatham C.T."/>
            <person name="van der Nest M.A."/>
            <person name="Wingfield M.J."/>
        </authorList>
    </citation>
    <scope>NUCLEOTIDE SEQUENCE [LARGE SCALE GENOMIC DNA]</scope>
    <source>
        <strain evidence="2">CMW44962</strain>
    </source>
</reference>
<dbReference type="GO" id="GO:0051321">
    <property type="term" value="P:meiotic cell cycle"/>
    <property type="evidence" value="ECO:0007669"/>
    <property type="project" value="UniProtKB-KW"/>
</dbReference>
<reference evidence="2 3" key="2">
    <citation type="journal article" date="2021" name="Curr. Genet.">
        <title>Genetic response to nitrogen starvation in the aggressive Eucalyptus foliar pathogen Teratosphaeria destructans.</title>
        <authorList>
            <person name="Havenga M."/>
            <person name="Wingfield B.D."/>
            <person name="Wingfield M.J."/>
            <person name="Dreyer L.L."/>
            <person name="Roets F."/>
            <person name="Aylward J."/>
        </authorList>
    </citation>
    <scope>NUCLEOTIDE SEQUENCE [LARGE SCALE GENOMIC DNA]</scope>
    <source>
        <strain evidence="2">CMW44962</strain>
    </source>
</reference>
<gene>
    <name evidence="2" type="ORF">Tdes44962_MAKER00371</name>
</gene>